<accession>A0AAU7UF04</accession>
<dbReference type="AlphaFoldDB" id="A0AAU7UF04"/>
<sequence length="152" mass="15166">MQKLLMVGALGVLALASCNRAAVVGSAKTYAFANMGLASYSKAAGTATVTQFSTNDTGTVLIASGLLPSTAYVAHYHAVGTASTDPCRSAGPIVDGMIGGEAVQSDAGGTLTLKGLDTTSALSSAKYINIHEAASLATVPLCADLSKSPVKQ</sequence>
<dbReference type="EMBL" id="CP158299">
    <property type="protein sequence ID" value="XBV87080.1"/>
    <property type="molecule type" value="Genomic_DNA"/>
</dbReference>
<name>A0AAU7UF04_9DEIO</name>
<evidence type="ECO:0000256" key="2">
    <source>
        <dbReference type="SAM" id="SignalP"/>
    </source>
</evidence>
<dbReference type="GO" id="GO:0006801">
    <property type="term" value="P:superoxide metabolic process"/>
    <property type="evidence" value="ECO:0007669"/>
    <property type="project" value="InterPro"/>
</dbReference>
<comment type="similarity">
    <text evidence="1">Belongs to the Cu-Zn superoxide dismutase family.</text>
</comment>
<feature type="signal peptide" evidence="2">
    <location>
        <begin position="1"/>
        <end position="21"/>
    </location>
</feature>
<evidence type="ECO:0008006" key="4">
    <source>
        <dbReference type="Google" id="ProtNLM"/>
    </source>
</evidence>
<reference evidence="3" key="1">
    <citation type="submission" date="2024-06" db="EMBL/GenBank/DDBJ databases">
        <title>Draft Genome Sequence of Deinococcus sonorensis Type Strain KR-87, a Biofilm Producing Representative of the Genus Deinococcus.</title>
        <authorList>
            <person name="Boren L.S."/>
            <person name="Grosso R.A."/>
            <person name="Hugenberg-Cox A.N."/>
            <person name="Hill J.T.E."/>
            <person name="Albert C.M."/>
            <person name="Tuohy J.M."/>
        </authorList>
    </citation>
    <scope>NUCLEOTIDE SEQUENCE</scope>
    <source>
        <strain evidence="3">KR-87</strain>
    </source>
</reference>
<dbReference type="KEGG" id="dsc:ABOD76_12485"/>
<evidence type="ECO:0000256" key="1">
    <source>
        <dbReference type="ARBA" id="ARBA00010457"/>
    </source>
</evidence>
<proteinExistence type="inferred from homology"/>
<dbReference type="GO" id="GO:0046872">
    <property type="term" value="F:metal ion binding"/>
    <property type="evidence" value="ECO:0007669"/>
    <property type="project" value="InterPro"/>
</dbReference>
<organism evidence="3">
    <name type="scientific">Deinococcus sonorensis KR-87</name>
    <dbReference type="NCBI Taxonomy" id="694439"/>
    <lineage>
        <taxon>Bacteria</taxon>
        <taxon>Thermotogati</taxon>
        <taxon>Deinococcota</taxon>
        <taxon>Deinococci</taxon>
        <taxon>Deinococcales</taxon>
        <taxon>Deinococcaceae</taxon>
        <taxon>Deinococcus</taxon>
    </lineage>
</organism>
<feature type="chain" id="PRO_5043526447" description="Superoxide dismutase" evidence="2">
    <location>
        <begin position="22"/>
        <end position="152"/>
    </location>
</feature>
<dbReference type="PROSITE" id="PS51257">
    <property type="entry name" value="PROKAR_LIPOPROTEIN"/>
    <property type="match status" value="1"/>
</dbReference>
<gene>
    <name evidence="3" type="ORF">ABOD76_12485</name>
</gene>
<protein>
    <recommendedName>
        <fullName evidence="4">Superoxide dismutase</fullName>
    </recommendedName>
</protein>
<dbReference type="RefSeq" id="WP_350245190.1">
    <property type="nucleotide sequence ID" value="NZ_CP158299.1"/>
</dbReference>
<dbReference type="SUPFAM" id="SSF49329">
    <property type="entry name" value="Cu,Zn superoxide dismutase-like"/>
    <property type="match status" value="1"/>
</dbReference>
<keyword evidence="2" id="KW-0732">Signal</keyword>
<dbReference type="InterPro" id="IPR036423">
    <property type="entry name" value="SOD-like_Cu/Zn_dom_sf"/>
</dbReference>
<evidence type="ECO:0000313" key="3">
    <source>
        <dbReference type="EMBL" id="XBV87080.1"/>
    </source>
</evidence>